<dbReference type="EMBL" id="GBXM01092348">
    <property type="protein sequence ID" value="JAH16229.1"/>
    <property type="molecule type" value="Transcribed_RNA"/>
</dbReference>
<protein>
    <submittedName>
        <fullName evidence="1">Uncharacterized protein</fullName>
    </submittedName>
</protein>
<sequence length="31" mass="3761">MYIHTLLWEFKNVHLSTICKAFSTVKLFFEL</sequence>
<dbReference type="AlphaFoldDB" id="A0A0E9QHJ0"/>
<reference evidence="1" key="1">
    <citation type="submission" date="2014-11" db="EMBL/GenBank/DDBJ databases">
        <authorList>
            <person name="Amaro Gonzalez C."/>
        </authorList>
    </citation>
    <scope>NUCLEOTIDE SEQUENCE</scope>
</reference>
<evidence type="ECO:0000313" key="1">
    <source>
        <dbReference type="EMBL" id="JAH16229.1"/>
    </source>
</evidence>
<reference evidence="1" key="2">
    <citation type="journal article" date="2015" name="Fish Shellfish Immunol.">
        <title>Early steps in the European eel (Anguilla anguilla)-Vibrio vulnificus interaction in the gills: Role of the RtxA13 toxin.</title>
        <authorList>
            <person name="Callol A."/>
            <person name="Pajuelo D."/>
            <person name="Ebbesson L."/>
            <person name="Teles M."/>
            <person name="MacKenzie S."/>
            <person name="Amaro C."/>
        </authorList>
    </citation>
    <scope>NUCLEOTIDE SEQUENCE</scope>
</reference>
<accession>A0A0E9QHJ0</accession>
<organism evidence="1">
    <name type="scientific">Anguilla anguilla</name>
    <name type="common">European freshwater eel</name>
    <name type="synonym">Muraena anguilla</name>
    <dbReference type="NCBI Taxonomy" id="7936"/>
    <lineage>
        <taxon>Eukaryota</taxon>
        <taxon>Metazoa</taxon>
        <taxon>Chordata</taxon>
        <taxon>Craniata</taxon>
        <taxon>Vertebrata</taxon>
        <taxon>Euteleostomi</taxon>
        <taxon>Actinopterygii</taxon>
        <taxon>Neopterygii</taxon>
        <taxon>Teleostei</taxon>
        <taxon>Anguilliformes</taxon>
        <taxon>Anguillidae</taxon>
        <taxon>Anguilla</taxon>
    </lineage>
</organism>
<proteinExistence type="predicted"/>
<name>A0A0E9QHJ0_ANGAN</name>